<keyword evidence="5 8" id="KW-0812">Transmembrane</keyword>
<evidence type="ECO:0000256" key="5">
    <source>
        <dbReference type="ARBA" id="ARBA00022692"/>
    </source>
</evidence>
<organism evidence="9 10">
    <name type="scientific">Micrococcus luteus</name>
    <name type="common">Micrococcus lysodeikticus</name>
    <dbReference type="NCBI Taxonomy" id="1270"/>
    <lineage>
        <taxon>Bacteria</taxon>
        <taxon>Bacillati</taxon>
        <taxon>Actinomycetota</taxon>
        <taxon>Actinomycetes</taxon>
        <taxon>Micrococcales</taxon>
        <taxon>Micrococcaceae</taxon>
        <taxon>Micrococcus</taxon>
    </lineage>
</organism>
<keyword evidence="4 8" id="KW-1003">Cell membrane</keyword>
<evidence type="ECO:0000313" key="9">
    <source>
        <dbReference type="EMBL" id="MCV7628731.1"/>
    </source>
</evidence>
<sequence>MDPSLVWLPAVVALAAITLGGTLQRVSGMGVGMIAAPTLSLLLGPVAGVTLSNVAASVSAVLLFALLHRHVDWPRFVRLAPLLVAGSFAGAWAVRVLDAHALEILLGSSVLVAVAAVLGLQQRFTAQGNGAVFASGAVAGFMNTTAGIAGPALAVYAVASRWDQRSWAATLQPVFLLANLTSLATKSLFGAAVPAGLHVPWPVWVAVVAGGPLGVLLGSVVARRVDPAKARVLAICLAGVGGTVALVRGVAGTLG</sequence>
<dbReference type="GO" id="GO:0005886">
    <property type="term" value="C:plasma membrane"/>
    <property type="evidence" value="ECO:0007669"/>
    <property type="project" value="UniProtKB-SubCell"/>
</dbReference>
<dbReference type="InterPro" id="IPR002781">
    <property type="entry name" value="TM_pro_TauE-like"/>
</dbReference>
<keyword evidence="6 8" id="KW-1133">Transmembrane helix</keyword>
<dbReference type="InterPro" id="IPR052017">
    <property type="entry name" value="TSUP"/>
</dbReference>
<keyword evidence="7 8" id="KW-0472">Membrane</keyword>
<comment type="subcellular location">
    <subcellularLocation>
        <location evidence="1 8">Cell membrane</location>
        <topology evidence="1 8">Multi-pass membrane protein</topology>
    </subcellularLocation>
</comment>
<comment type="similarity">
    <text evidence="2 8">Belongs to the 4-toluene sulfonate uptake permease (TSUP) (TC 2.A.102) family.</text>
</comment>
<evidence type="ECO:0000256" key="8">
    <source>
        <dbReference type="RuleBase" id="RU363041"/>
    </source>
</evidence>
<feature type="transmembrane region" description="Helical" evidence="8">
    <location>
        <begin position="232"/>
        <end position="251"/>
    </location>
</feature>
<comment type="caution">
    <text evidence="9">The sequence shown here is derived from an EMBL/GenBank/DDBJ whole genome shotgun (WGS) entry which is preliminary data.</text>
</comment>
<evidence type="ECO:0000256" key="2">
    <source>
        <dbReference type="ARBA" id="ARBA00009142"/>
    </source>
</evidence>
<feature type="transmembrane region" description="Helical" evidence="8">
    <location>
        <begin position="100"/>
        <end position="120"/>
    </location>
</feature>
<evidence type="ECO:0000256" key="6">
    <source>
        <dbReference type="ARBA" id="ARBA00022989"/>
    </source>
</evidence>
<dbReference type="Proteomes" id="UP001205867">
    <property type="component" value="Unassembled WGS sequence"/>
</dbReference>
<dbReference type="EMBL" id="JALXKZ020000008">
    <property type="protein sequence ID" value="MCV7628731.1"/>
    <property type="molecule type" value="Genomic_DNA"/>
</dbReference>
<keyword evidence="3" id="KW-0813">Transport</keyword>
<name>A0AAP3AGI5_MICLU</name>
<proteinExistence type="inferred from homology"/>
<feature type="transmembrane region" description="Helical" evidence="8">
    <location>
        <begin position="201"/>
        <end position="220"/>
    </location>
</feature>
<evidence type="ECO:0000313" key="10">
    <source>
        <dbReference type="Proteomes" id="UP001205867"/>
    </source>
</evidence>
<accession>A0AAP3AGI5</accession>
<evidence type="ECO:0000256" key="3">
    <source>
        <dbReference type="ARBA" id="ARBA00022448"/>
    </source>
</evidence>
<evidence type="ECO:0000256" key="1">
    <source>
        <dbReference type="ARBA" id="ARBA00004651"/>
    </source>
</evidence>
<dbReference type="PANTHER" id="PTHR30269:SF37">
    <property type="entry name" value="MEMBRANE TRANSPORTER PROTEIN"/>
    <property type="match status" value="1"/>
</dbReference>
<evidence type="ECO:0000256" key="4">
    <source>
        <dbReference type="ARBA" id="ARBA00022475"/>
    </source>
</evidence>
<dbReference type="Pfam" id="PF01925">
    <property type="entry name" value="TauE"/>
    <property type="match status" value="1"/>
</dbReference>
<feature type="transmembrane region" description="Helical" evidence="8">
    <location>
        <begin position="76"/>
        <end position="94"/>
    </location>
</feature>
<protein>
    <recommendedName>
        <fullName evidence="8">Probable membrane transporter protein</fullName>
    </recommendedName>
</protein>
<dbReference type="PANTHER" id="PTHR30269">
    <property type="entry name" value="TRANSMEMBRANE PROTEIN YFCA"/>
    <property type="match status" value="1"/>
</dbReference>
<dbReference type="RefSeq" id="WP_049158242.1">
    <property type="nucleotide sequence ID" value="NZ_CP176570.1"/>
</dbReference>
<gene>
    <name evidence="9" type="ORF">M3A82_005160</name>
</gene>
<evidence type="ECO:0000256" key="7">
    <source>
        <dbReference type="ARBA" id="ARBA00023136"/>
    </source>
</evidence>
<dbReference type="AlphaFoldDB" id="A0AAP3AGI5"/>
<reference evidence="9" key="1">
    <citation type="submission" date="2023-06" db="EMBL/GenBank/DDBJ databases">
        <title>lsaBGC provides a comprehensive framework for evolutionary analysis of biosynthetic gene clusters within focal taxa.</title>
        <authorList>
            <person name="Salamzade R."/>
            <person name="Sandstrom S."/>
            <person name="Kalan L.R."/>
        </authorList>
    </citation>
    <scope>NUCLEOTIDE SEQUENCE</scope>
    <source>
        <strain evidence="9">P3-SID899</strain>
    </source>
</reference>
<feature type="transmembrane region" description="Helical" evidence="8">
    <location>
        <begin position="132"/>
        <end position="159"/>
    </location>
</feature>
<feature type="transmembrane region" description="Helical" evidence="8">
    <location>
        <begin position="44"/>
        <end position="67"/>
    </location>
</feature>